<keyword evidence="5" id="KW-1185">Reference proteome</keyword>
<reference evidence="4 5" key="1">
    <citation type="journal article" date="2012" name="PLoS Pathog.">
        <title>Diverse lifestyles and strategies of plant pathogenesis encoded in the genomes of eighteen Dothideomycetes fungi.</title>
        <authorList>
            <person name="Ohm R.A."/>
            <person name="Feau N."/>
            <person name="Henrissat B."/>
            <person name="Schoch C.L."/>
            <person name="Horwitz B.A."/>
            <person name="Barry K.W."/>
            <person name="Condon B.J."/>
            <person name="Copeland A.C."/>
            <person name="Dhillon B."/>
            <person name="Glaser F."/>
            <person name="Hesse C.N."/>
            <person name="Kosti I."/>
            <person name="LaButti K."/>
            <person name="Lindquist E.A."/>
            <person name="Lucas S."/>
            <person name="Salamov A.A."/>
            <person name="Bradshaw R.E."/>
            <person name="Ciuffetti L."/>
            <person name="Hamelin R.C."/>
            <person name="Kema G.H.J."/>
            <person name="Lawrence C."/>
            <person name="Scott J.A."/>
            <person name="Spatafora J.W."/>
            <person name="Turgeon B.G."/>
            <person name="de Wit P.J.G.M."/>
            <person name="Zhong S."/>
            <person name="Goodwin S.B."/>
            <person name="Grigoriev I.V."/>
        </authorList>
    </citation>
    <scope>NUCLEOTIDE SEQUENCE [LARGE SCALE GENOMIC DNA]</scope>
    <source>
        <strain evidence="5">28A</strain>
    </source>
</reference>
<keyword evidence="2" id="KW-0175">Coiled coil</keyword>
<protein>
    <recommendedName>
        <fullName evidence="1">Vacuolar ATPase assembly protein VMA22</fullName>
    </recommendedName>
</protein>
<evidence type="ECO:0000256" key="3">
    <source>
        <dbReference type="SAM" id="MobiDB-lite"/>
    </source>
</evidence>
<gene>
    <name evidence="4" type="ORF">SETTUDRAFT_29125</name>
</gene>
<dbReference type="GeneID" id="19403313"/>
<dbReference type="PANTHER" id="PTHR31996:SF2">
    <property type="entry name" value="COILED-COIL DOMAIN-CONTAINING PROTEIN 115"/>
    <property type="match status" value="1"/>
</dbReference>
<dbReference type="eggNOG" id="ENOG502SBHH">
    <property type="taxonomic scope" value="Eukaryota"/>
</dbReference>
<dbReference type="EMBL" id="KB908659">
    <property type="protein sequence ID" value="EOA85662.1"/>
    <property type="molecule type" value="Genomic_DNA"/>
</dbReference>
<dbReference type="STRING" id="671987.R0KBT4"/>
<dbReference type="RefSeq" id="XP_008026688.1">
    <property type="nucleotide sequence ID" value="XM_008028497.1"/>
</dbReference>
<feature type="region of interest" description="Disordered" evidence="3">
    <location>
        <begin position="101"/>
        <end position="169"/>
    </location>
</feature>
<dbReference type="PANTHER" id="PTHR31996">
    <property type="entry name" value="COILED-COIL DOMAIN-CONTAINING PROTEIN 115"/>
    <property type="match status" value="1"/>
</dbReference>
<dbReference type="InterPro" id="IPR040357">
    <property type="entry name" value="Vma22/CCDC115"/>
</dbReference>
<dbReference type="OrthoDB" id="408631at2759"/>
<proteinExistence type="predicted"/>
<evidence type="ECO:0000313" key="4">
    <source>
        <dbReference type="EMBL" id="EOA85662.1"/>
    </source>
</evidence>
<evidence type="ECO:0000313" key="5">
    <source>
        <dbReference type="Proteomes" id="UP000016935"/>
    </source>
</evidence>
<dbReference type="Proteomes" id="UP000016935">
    <property type="component" value="Unassembled WGS sequence"/>
</dbReference>
<evidence type="ECO:0000256" key="1">
    <source>
        <dbReference type="ARBA" id="ARBA00093634"/>
    </source>
</evidence>
<name>R0KBT4_EXST2</name>
<sequence>MTDTLETSAHQAIVTGKKDRDVLLDQLDELLERYLHTLHEYQRVMKELSQQLSEGYLSLAQANFYNSSSTIRYGQDCYDERMQAIRKIHISEHGRLASDRPYFSTYMTSPSDTETLDENTPKTDVPESSSATAESEREEPQSKPDANGPSSDSEETEKETKKAEKSTDPLKWFGILVPPALRAAQSTFVETVEGPIPQLATIARDMRTQEIEIGRVKKQIKKLNS</sequence>
<dbReference type="GO" id="GO:0070072">
    <property type="term" value="P:vacuolar proton-transporting V-type ATPase complex assembly"/>
    <property type="evidence" value="ECO:0007669"/>
    <property type="project" value="InterPro"/>
</dbReference>
<feature type="compositionally biased region" description="Basic and acidic residues" evidence="3">
    <location>
        <begin position="158"/>
        <end position="168"/>
    </location>
</feature>
<accession>R0KBT4</accession>
<feature type="coiled-coil region" evidence="2">
    <location>
        <begin position="24"/>
        <end position="51"/>
    </location>
</feature>
<dbReference type="AlphaFoldDB" id="R0KBT4"/>
<dbReference type="HOGENOM" id="CLU_057721_0_0_1"/>
<dbReference type="GO" id="GO:1990871">
    <property type="term" value="C:Vma12-Vma22 assembly complex"/>
    <property type="evidence" value="ECO:0007669"/>
    <property type="project" value="TreeGrafter"/>
</dbReference>
<evidence type="ECO:0000256" key="2">
    <source>
        <dbReference type="SAM" id="Coils"/>
    </source>
</evidence>
<dbReference type="Pfam" id="PF21730">
    <property type="entry name" value="Vma22_CCDC115"/>
    <property type="match status" value="1"/>
</dbReference>
<reference evidence="4 5" key="2">
    <citation type="journal article" date="2013" name="PLoS Genet.">
        <title>Comparative genome structure, secondary metabolite, and effector coding capacity across Cochliobolus pathogens.</title>
        <authorList>
            <person name="Condon B.J."/>
            <person name="Leng Y."/>
            <person name="Wu D."/>
            <person name="Bushley K.E."/>
            <person name="Ohm R.A."/>
            <person name="Otillar R."/>
            <person name="Martin J."/>
            <person name="Schackwitz W."/>
            <person name="Grimwood J."/>
            <person name="MohdZainudin N."/>
            <person name="Xue C."/>
            <person name="Wang R."/>
            <person name="Manning V.A."/>
            <person name="Dhillon B."/>
            <person name="Tu Z.J."/>
            <person name="Steffenson B.J."/>
            <person name="Salamov A."/>
            <person name="Sun H."/>
            <person name="Lowry S."/>
            <person name="LaButti K."/>
            <person name="Han J."/>
            <person name="Copeland A."/>
            <person name="Lindquist E."/>
            <person name="Barry K."/>
            <person name="Schmutz J."/>
            <person name="Baker S.E."/>
            <person name="Ciuffetti L.M."/>
            <person name="Grigoriev I.V."/>
            <person name="Zhong S."/>
            <person name="Turgeon B.G."/>
        </authorList>
    </citation>
    <scope>NUCLEOTIDE SEQUENCE [LARGE SCALE GENOMIC DNA]</scope>
    <source>
        <strain evidence="5">28A</strain>
    </source>
</reference>
<dbReference type="GO" id="GO:0051082">
    <property type="term" value="F:unfolded protein binding"/>
    <property type="evidence" value="ECO:0007669"/>
    <property type="project" value="TreeGrafter"/>
</dbReference>
<organism evidence="4 5">
    <name type="scientific">Exserohilum turcicum (strain 28A)</name>
    <name type="common">Northern leaf blight fungus</name>
    <name type="synonym">Setosphaeria turcica</name>
    <dbReference type="NCBI Taxonomy" id="671987"/>
    <lineage>
        <taxon>Eukaryota</taxon>
        <taxon>Fungi</taxon>
        <taxon>Dikarya</taxon>
        <taxon>Ascomycota</taxon>
        <taxon>Pezizomycotina</taxon>
        <taxon>Dothideomycetes</taxon>
        <taxon>Pleosporomycetidae</taxon>
        <taxon>Pleosporales</taxon>
        <taxon>Pleosporineae</taxon>
        <taxon>Pleosporaceae</taxon>
        <taxon>Exserohilum</taxon>
    </lineage>
</organism>